<gene>
    <name evidence="1" type="ORF">QAD02_002226</name>
</gene>
<evidence type="ECO:0000313" key="1">
    <source>
        <dbReference type="EMBL" id="KAJ8670967.1"/>
    </source>
</evidence>
<reference evidence="1" key="1">
    <citation type="submission" date="2023-04" db="EMBL/GenBank/DDBJ databases">
        <title>A chromosome-level genome assembly of the parasitoid wasp Eretmocerus hayati.</title>
        <authorList>
            <person name="Zhong Y."/>
            <person name="Liu S."/>
            <person name="Liu Y."/>
        </authorList>
    </citation>
    <scope>NUCLEOTIDE SEQUENCE</scope>
    <source>
        <strain evidence="1">ZJU_SS_LIU_2023</strain>
    </source>
</reference>
<dbReference type="EMBL" id="CM056743">
    <property type="protein sequence ID" value="KAJ8670967.1"/>
    <property type="molecule type" value="Genomic_DNA"/>
</dbReference>
<protein>
    <submittedName>
        <fullName evidence="1">Uncharacterized protein</fullName>
    </submittedName>
</protein>
<comment type="caution">
    <text evidence="1">The sequence shown here is derived from an EMBL/GenBank/DDBJ whole genome shotgun (WGS) entry which is preliminary data.</text>
</comment>
<organism evidence="1 2">
    <name type="scientific">Eretmocerus hayati</name>
    <dbReference type="NCBI Taxonomy" id="131215"/>
    <lineage>
        <taxon>Eukaryota</taxon>
        <taxon>Metazoa</taxon>
        <taxon>Ecdysozoa</taxon>
        <taxon>Arthropoda</taxon>
        <taxon>Hexapoda</taxon>
        <taxon>Insecta</taxon>
        <taxon>Pterygota</taxon>
        <taxon>Neoptera</taxon>
        <taxon>Endopterygota</taxon>
        <taxon>Hymenoptera</taxon>
        <taxon>Apocrita</taxon>
        <taxon>Proctotrupomorpha</taxon>
        <taxon>Chalcidoidea</taxon>
        <taxon>Aphelinidae</taxon>
        <taxon>Aphelininae</taxon>
        <taxon>Eretmocerus</taxon>
    </lineage>
</organism>
<evidence type="ECO:0000313" key="2">
    <source>
        <dbReference type="Proteomes" id="UP001239111"/>
    </source>
</evidence>
<dbReference type="Proteomes" id="UP001239111">
    <property type="component" value="Chromosome 3"/>
</dbReference>
<accession>A0ACC2NIP2</accession>
<sequence>MDPQLYFDPKAGNSLLHRIVSQGEEATALNLLNQGADYTIQNSVGQTPLHTAFYNNMFEVVERILAEYKNFENNPIDSNGLSYLHIASSVYGRVGSASVQHLIEIGADVNQCVSHDSQFYPGYTALHFAAEWGRSHNARALLKNGAKYSLQNNLNETAFDLALSRAQFDQEPSSYDVMREIVLQDMQSNDLNFINYGFTPLHLLEHDATSKYINTICAKYNFDVNGKVSKTGAHFHLYTPLHFAAEFGLTDVVPVLIELGANMFDTGADGTTPLHLGVGFSSIMPAFSTYMSLGVRPTVLDNVCNEDGFSFLHIATAYGNYQWTKDLINNGADANTPVGSCEGHEHGDTPLHLVIEHNLNQVYPIVKHLLENGASVSKVNEMGNTPLHCATVHHDPKIIQILIEYGSDVKALNYDLQTPMYSILKNSSYSGENVQFAESNFKTLLSVGAGISSIVRKDECLLCLGIFEQDRYDMVTCMISYIKNVIKMQVIGLLEIEPDIAAVQTYCEQLNFNAVEFRKQCVDEVEQLSKTYWTTCSIKDLILRSHHDMVGIIGDDDMVGIVEDDEPKEKECNSLWKTFPIYEQVIQFKIKKLLKRAPLVTECHELLHHLLEHELPCLCIKKILSFLSDEDLNSMVFSHIVCQSRWITLN</sequence>
<keyword evidence="2" id="KW-1185">Reference proteome</keyword>
<name>A0ACC2NIP2_9HYME</name>
<proteinExistence type="predicted"/>